<organism evidence="1 2">
    <name type="scientific">Trichonephila clavipes</name>
    <name type="common">Golden silk orbweaver</name>
    <name type="synonym">Nephila clavipes</name>
    <dbReference type="NCBI Taxonomy" id="2585209"/>
    <lineage>
        <taxon>Eukaryota</taxon>
        <taxon>Metazoa</taxon>
        <taxon>Ecdysozoa</taxon>
        <taxon>Arthropoda</taxon>
        <taxon>Chelicerata</taxon>
        <taxon>Arachnida</taxon>
        <taxon>Araneae</taxon>
        <taxon>Araneomorphae</taxon>
        <taxon>Entelegynae</taxon>
        <taxon>Araneoidea</taxon>
        <taxon>Nephilidae</taxon>
        <taxon>Trichonephila</taxon>
    </lineage>
</organism>
<protein>
    <submittedName>
        <fullName evidence="1">Uncharacterized protein</fullName>
    </submittedName>
</protein>
<sequence>MLHVTQSLTTGHALSLARYTEDSLKEKALFWPKPVQLLVSHVFRKSRSCALVEKIPILIDAGSCEKQWTENEIAKDCHGWLGCSPIWTSIFDDFFQHLWLYIGNNTANVVFQKVKRLWLIRIDQ</sequence>
<evidence type="ECO:0000313" key="1">
    <source>
        <dbReference type="EMBL" id="GFY14142.1"/>
    </source>
</evidence>
<name>A0A8X6SRX2_TRICX</name>
<proteinExistence type="predicted"/>
<comment type="caution">
    <text evidence="1">The sequence shown here is derived from an EMBL/GenBank/DDBJ whole genome shotgun (WGS) entry which is preliminary data.</text>
</comment>
<dbReference type="EMBL" id="BMAU01021327">
    <property type="protein sequence ID" value="GFY14142.1"/>
    <property type="molecule type" value="Genomic_DNA"/>
</dbReference>
<accession>A0A8X6SRX2</accession>
<keyword evidence="2" id="KW-1185">Reference proteome</keyword>
<reference evidence="1" key="1">
    <citation type="submission" date="2020-08" db="EMBL/GenBank/DDBJ databases">
        <title>Multicomponent nature underlies the extraordinary mechanical properties of spider dragline silk.</title>
        <authorList>
            <person name="Kono N."/>
            <person name="Nakamura H."/>
            <person name="Mori M."/>
            <person name="Yoshida Y."/>
            <person name="Ohtoshi R."/>
            <person name="Malay A.D."/>
            <person name="Moran D.A.P."/>
            <person name="Tomita M."/>
            <person name="Numata K."/>
            <person name="Arakawa K."/>
        </authorList>
    </citation>
    <scope>NUCLEOTIDE SEQUENCE</scope>
</reference>
<evidence type="ECO:0000313" key="2">
    <source>
        <dbReference type="Proteomes" id="UP000887159"/>
    </source>
</evidence>
<dbReference type="AlphaFoldDB" id="A0A8X6SRX2"/>
<dbReference type="Proteomes" id="UP000887159">
    <property type="component" value="Unassembled WGS sequence"/>
</dbReference>
<gene>
    <name evidence="1" type="ORF">TNCV_3613311</name>
</gene>